<evidence type="ECO:0000256" key="13">
    <source>
        <dbReference type="PIRNR" id="PIRNR037431"/>
    </source>
</evidence>
<evidence type="ECO:0000256" key="6">
    <source>
        <dbReference type="ARBA" id="ARBA00022692"/>
    </source>
</evidence>
<dbReference type="Proteomes" id="UP000233343">
    <property type="component" value="Unassembled WGS sequence"/>
</dbReference>
<organism evidence="16 17">
    <name type="scientific">Cytobacillus horneckiae</name>
    <dbReference type="NCBI Taxonomy" id="549687"/>
    <lineage>
        <taxon>Bacteria</taxon>
        <taxon>Bacillati</taxon>
        <taxon>Bacillota</taxon>
        <taxon>Bacilli</taxon>
        <taxon>Bacillales</taxon>
        <taxon>Bacillaceae</taxon>
        <taxon>Cytobacillus</taxon>
    </lineage>
</organism>
<comment type="caution">
    <text evidence="16">The sequence shown here is derived from an EMBL/GenBank/DDBJ whole genome shotgun (WGS) entry which is preliminary data.</text>
</comment>
<evidence type="ECO:0000313" key="16">
    <source>
        <dbReference type="EMBL" id="PKG27885.1"/>
    </source>
</evidence>
<dbReference type="PANTHER" id="PTHR24421:SF37">
    <property type="entry name" value="SENSOR HISTIDINE KINASE NARS"/>
    <property type="match status" value="1"/>
</dbReference>
<keyword evidence="4" id="KW-0597">Phosphoprotein</keyword>
<keyword evidence="7 13" id="KW-0547">Nucleotide-binding</keyword>
<keyword evidence="12 13" id="KW-0472">Membrane</keyword>
<dbReference type="SUPFAM" id="SSF55874">
    <property type="entry name" value="ATPase domain of HSP90 chaperone/DNA topoisomerase II/histidine kinase"/>
    <property type="match status" value="1"/>
</dbReference>
<keyword evidence="11 13" id="KW-0902">Two-component regulatory system</keyword>
<protein>
    <recommendedName>
        <fullName evidence="13">Sensor histidine kinase</fullName>
        <ecNumber evidence="13">2.7.13.3</ecNumber>
    </recommendedName>
</protein>
<evidence type="ECO:0000256" key="11">
    <source>
        <dbReference type="ARBA" id="ARBA00023012"/>
    </source>
</evidence>
<dbReference type="InterPro" id="IPR011712">
    <property type="entry name" value="Sig_transdc_His_kin_sub3_dim/P"/>
</dbReference>
<dbReference type="InterPro" id="IPR050482">
    <property type="entry name" value="Sensor_HK_TwoCompSys"/>
</dbReference>
<dbReference type="Gene3D" id="3.30.565.10">
    <property type="entry name" value="Histidine kinase-like ATPase, C-terminal domain"/>
    <property type="match status" value="1"/>
</dbReference>
<dbReference type="InterPro" id="IPR017202">
    <property type="entry name" value="LiaS/VraS"/>
</dbReference>
<dbReference type="Gene3D" id="1.20.5.1930">
    <property type="match status" value="1"/>
</dbReference>
<evidence type="ECO:0000256" key="7">
    <source>
        <dbReference type="ARBA" id="ARBA00022741"/>
    </source>
</evidence>
<gene>
    <name evidence="16" type="ORF">CWS20_15960</name>
</gene>
<evidence type="ECO:0000256" key="9">
    <source>
        <dbReference type="ARBA" id="ARBA00022840"/>
    </source>
</evidence>
<dbReference type="GO" id="GO:0005524">
    <property type="term" value="F:ATP binding"/>
    <property type="evidence" value="ECO:0007669"/>
    <property type="project" value="UniProtKB-UniRule"/>
</dbReference>
<accession>A0A2N0ZEF0</accession>
<evidence type="ECO:0000256" key="2">
    <source>
        <dbReference type="ARBA" id="ARBA00004651"/>
    </source>
</evidence>
<dbReference type="Pfam" id="PF02518">
    <property type="entry name" value="HATPase_c"/>
    <property type="match status" value="1"/>
</dbReference>
<name>A0A2N0ZEF0_9BACI</name>
<dbReference type="Pfam" id="PF07730">
    <property type="entry name" value="HisKA_3"/>
    <property type="match status" value="1"/>
</dbReference>
<dbReference type="InterPro" id="IPR005467">
    <property type="entry name" value="His_kinase_dom"/>
</dbReference>
<feature type="domain" description="Histidine kinase" evidence="15">
    <location>
        <begin position="147"/>
        <end position="339"/>
    </location>
</feature>
<comment type="catalytic activity">
    <reaction evidence="1 13">
        <text>ATP + protein L-histidine = ADP + protein N-phospho-L-histidine.</text>
        <dbReference type="EC" id="2.7.13.3"/>
    </reaction>
</comment>
<keyword evidence="6 14" id="KW-0812">Transmembrane</keyword>
<evidence type="ECO:0000256" key="8">
    <source>
        <dbReference type="ARBA" id="ARBA00022777"/>
    </source>
</evidence>
<dbReference type="EMBL" id="PISD01000034">
    <property type="protein sequence ID" value="PKG27885.1"/>
    <property type="molecule type" value="Genomic_DNA"/>
</dbReference>
<dbReference type="GO" id="GO:0005886">
    <property type="term" value="C:plasma membrane"/>
    <property type="evidence" value="ECO:0007669"/>
    <property type="project" value="UniProtKB-SubCell"/>
</dbReference>
<sequence>MKTIQRQVLIGAGMSLLLLLCFILSFSLLFPVSLADLWKTKVMDIPFILFVPSVSIAIGILFGIFSGYSWQKQLKQVDGWLHEIEEGRQLQIDEDEIGSDARILSERAKKIQKQIAEQAKLSQKLANEKAEEFDNRMQEIIFQERNRLARELHDSVSQQLFAASMLMSAIMERTEKYEDGYTKKLKLVESMIHQSQLEMRALLLHLRPVALKGKTLTEGIEELLVELLQKVTMDIKWKVEDFPLDKGVEDHLFRILQESVSNTLRHAKANSLEVLLIERDGYAILRVVDDGIGFDVEEAKAGSYGLQNMYERAMEIGGSLKIISLANNGTRLEVKIPLI</sequence>
<dbReference type="GO" id="GO:0046983">
    <property type="term" value="F:protein dimerization activity"/>
    <property type="evidence" value="ECO:0007669"/>
    <property type="project" value="InterPro"/>
</dbReference>
<evidence type="ECO:0000313" key="17">
    <source>
        <dbReference type="Proteomes" id="UP000233343"/>
    </source>
</evidence>
<keyword evidence="8 13" id="KW-0418">Kinase</keyword>
<dbReference type="CDD" id="cd16917">
    <property type="entry name" value="HATPase_UhpB-NarQ-NarX-like"/>
    <property type="match status" value="1"/>
</dbReference>
<dbReference type="PANTHER" id="PTHR24421">
    <property type="entry name" value="NITRATE/NITRITE SENSOR PROTEIN NARX-RELATED"/>
    <property type="match status" value="1"/>
</dbReference>
<proteinExistence type="predicted"/>
<dbReference type="RefSeq" id="WP_066195184.1">
    <property type="nucleotide sequence ID" value="NZ_JAFDQP010000008.1"/>
</dbReference>
<dbReference type="EC" id="2.7.13.3" evidence="13"/>
<keyword evidence="10 14" id="KW-1133">Transmembrane helix</keyword>
<dbReference type="InterPro" id="IPR003594">
    <property type="entry name" value="HATPase_dom"/>
</dbReference>
<feature type="transmembrane region" description="Helical" evidence="14">
    <location>
        <begin position="45"/>
        <end position="65"/>
    </location>
</feature>
<evidence type="ECO:0000256" key="12">
    <source>
        <dbReference type="ARBA" id="ARBA00023136"/>
    </source>
</evidence>
<evidence type="ECO:0000256" key="3">
    <source>
        <dbReference type="ARBA" id="ARBA00022475"/>
    </source>
</evidence>
<evidence type="ECO:0000256" key="14">
    <source>
        <dbReference type="SAM" id="Phobius"/>
    </source>
</evidence>
<dbReference type="PIRSF" id="PIRSF037431">
    <property type="entry name" value="STHK_LiaS"/>
    <property type="match status" value="1"/>
</dbReference>
<keyword evidence="9 13" id="KW-0067">ATP-binding</keyword>
<evidence type="ECO:0000259" key="15">
    <source>
        <dbReference type="PROSITE" id="PS50109"/>
    </source>
</evidence>
<dbReference type="InterPro" id="IPR036890">
    <property type="entry name" value="HATPase_C_sf"/>
</dbReference>
<evidence type="ECO:0000256" key="1">
    <source>
        <dbReference type="ARBA" id="ARBA00000085"/>
    </source>
</evidence>
<comment type="subcellular location">
    <subcellularLocation>
        <location evidence="2 13">Cell membrane</location>
        <topology evidence="2 13">Multi-pass membrane protein</topology>
    </subcellularLocation>
</comment>
<dbReference type="GO" id="GO:0000155">
    <property type="term" value="F:phosphorelay sensor kinase activity"/>
    <property type="evidence" value="ECO:0007669"/>
    <property type="project" value="UniProtKB-UniRule"/>
</dbReference>
<keyword evidence="5 13" id="KW-0808">Transferase</keyword>
<keyword evidence="3 13" id="KW-1003">Cell membrane</keyword>
<dbReference type="SMART" id="SM00387">
    <property type="entry name" value="HATPase_c"/>
    <property type="match status" value="1"/>
</dbReference>
<reference evidence="16 17" key="1">
    <citation type="journal article" date="2010" name="Int. J. Syst. Evol. Microbiol.">
        <title>Bacillus horneckiae sp. nov., isolated from a spacecraft-assembly clean room.</title>
        <authorList>
            <person name="Vaishampayan P."/>
            <person name="Probst A."/>
            <person name="Krishnamurthi S."/>
            <person name="Ghosh S."/>
            <person name="Osman S."/>
            <person name="McDowall A."/>
            <person name="Ruckmani A."/>
            <person name="Mayilraj S."/>
            <person name="Venkateswaran K."/>
        </authorList>
    </citation>
    <scope>NUCLEOTIDE SEQUENCE [LARGE SCALE GENOMIC DNA]</scope>
    <source>
        <strain evidence="17">1PO1SC</strain>
    </source>
</reference>
<dbReference type="PROSITE" id="PS50109">
    <property type="entry name" value="HIS_KIN"/>
    <property type="match status" value="1"/>
</dbReference>
<evidence type="ECO:0000256" key="5">
    <source>
        <dbReference type="ARBA" id="ARBA00022679"/>
    </source>
</evidence>
<dbReference type="AlphaFoldDB" id="A0A2N0ZEF0"/>
<evidence type="ECO:0000256" key="10">
    <source>
        <dbReference type="ARBA" id="ARBA00022989"/>
    </source>
</evidence>
<evidence type="ECO:0000256" key="4">
    <source>
        <dbReference type="ARBA" id="ARBA00022553"/>
    </source>
</evidence>
<keyword evidence="17" id="KW-1185">Reference proteome</keyword>